<dbReference type="AlphaFoldDB" id="A0A0G4ELG1"/>
<keyword evidence="2" id="KW-1185">Reference proteome</keyword>
<proteinExistence type="predicted"/>
<gene>
    <name evidence="1" type="ORF">Vbra_12238</name>
</gene>
<evidence type="ECO:0000313" key="1">
    <source>
        <dbReference type="EMBL" id="CEL97653.1"/>
    </source>
</evidence>
<organism evidence="1 2">
    <name type="scientific">Vitrella brassicaformis (strain CCMP3155)</name>
    <dbReference type="NCBI Taxonomy" id="1169540"/>
    <lineage>
        <taxon>Eukaryota</taxon>
        <taxon>Sar</taxon>
        <taxon>Alveolata</taxon>
        <taxon>Colpodellida</taxon>
        <taxon>Vitrellaceae</taxon>
        <taxon>Vitrella</taxon>
    </lineage>
</organism>
<accession>A0A0G4ELG1</accession>
<dbReference type="Proteomes" id="UP000041254">
    <property type="component" value="Unassembled WGS sequence"/>
</dbReference>
<dbReference type="PhylomeDB" id="A0A0G4ELG1"/>
<dbReference type="EMBL" id="CDMY01000255">
    <property type="protein sequence ID" value="CEL97653.1"/>
    <property type="molecule type" value="Genomic_DNA"/>
</dbReference>
<sequence length="297" mass="32618">MCLMCCSRLLFSDGRTVEFEEEAASILGTSDRVTVMRGRVPRPDGGSDDAAIKIMSLEGLPDDRIKRAARDFEVEASRMRTLKGQSPFLTLIAADTDPQSPAQYTGPDGNPKKVLFIAMPPLLADYVELSRLIGWKSGELVENQYRLGIVAARYKEARKDDPRRALARLLADLKVMTKAPVITTQAHRTAVKHGIYCLDAFLNNVMLPRQALMCPDGVLERFPSVNGGIMIDLANTIAADTPGSPLPEDTPAFLGERPARVPLDQEAQEVNPAATIWFTSPEHWSLDLGYVPEPDGE</sequence>
<dbReference type="InParanoid" id="A0A0G4ELG1"/>
<name>A0A0G4ELG1_VITBC</name>
<evidence type="ECO:0000313" key="2">
    <source>
        <dbReference type="Proteomes" id="UP000041254"/>
    </source>
</evidence>
<dbReference type="VEuPathDB" id="CryptoDB:Vbra_12238"/>
<protein>
    <submittedName>
        <fullName evidence="1">Uncharacterized protein</fullName>
    </submittedName>
</protein>
<reference evidence="1 2" key="1">
    <citation type="submission" date="2014-11" db="EMBL/GenBank/DDBJ databases">
        <authorList>
            <person name="Zhu J."/>
            <person name="Qi W."/>
            <person name="Song R."/>
        </authorList>
    </citation>
    <scope>NUCLEOTIDE SEQUENCE [LARGE SCALE GENOMIC DNA]</scope>
</reference>